<reference evidence="3" key="1">
    <citation type="journal article" date="2019" name="Int. J. Syst. Evol. Microbiol.">
        <title>The Global Catalogue of Microorganisms (GCM) 10K type strain sequencing project: providing services to taxonomists for standard genome sequencing and annotation.</title>
        <authorList>
            <consortium name="The Broad Institute Genomics Platform"/>
            <consortium name="The Broad Institute Genome Sequencing Center for Infectious Disease"/>
            <person name="Wu L."/>
            <person name="Ma J."/>
        </authorList>
    </citation>
    <scope>NUCLEOTIDE SEQUENCE [LARGE SCALE GENOMIC DNA]</scope>
    <source>
        <strain evidence="3">JCM 18657</strain>
    </source>
</reference>
<dbReference type="Proteomes" id="UP001596528">
    <property type="component" value="Unassembled WGS sequence"/>
</dbReference>
<dbReference type="Gene3D" id="3.40.109.10">
    <property type="entry name" value="NADH Oxidase"/>
    <property type="match status" value="2"/>
</dbReference>
<comment type="caution">
    <text evidence="2">The sequence shown here is derived from an EMBL/GenBank/DDBJ whole genome shotgun (WGS) entry which is preliminary data.</text>
</comment>
<accession>A0ABW2V442</accession>
<proteinExistence type="predicted"/>
<organism evidence="2 3">
    <name type="scientific">Paenibacillus thermoaerophilus</name>
    <dbReference type="NCBI Taxonomy" id="1215385"/>
    <lineage>
        <taxon>Bacteria</taxon>
        <taxon>Bacillati</taxon>
        <taxon>Bacillota</taxon>
        <taxon>Bacilli</taxon>
        <taxon>Bacillales</taxon>
        <taxon>Paenibacillaceae</taxon>
        <taxon>Paenibacillus</taxon>
    </lineage>
</organism>
<dbReference type="SUPFAM" id="SSF55469">
    <property type="entry name" value="FMN-dependent nitroreductase-like"/>
    <property type="match status" value="2"/>
</dbReference>
<dbReference type="InterPro" id="IPR000415">
    <property type="entry name" value="Nitroreductase-like"/>
</dbReference>
<protein>
    <submittedName>
        <fullName evidence="2">SagB family peptide dehydrogenase</fullName>
    </submittedName>
</protein>
<dbReference type="CDD" id="cd02142">
    <property type="entry name" value="McbC_SagB-like_oxidoreductase"/>
    <property type="match status" value="1"/>
</dbReference>
<dbReference type="InterPro" id="IPR029479">
    <property type="entry name" value="Nitroreductase"/>
</dbReference>
<feature type="domain" description="Nitroreductase" evidence="1">
    <location>
        <begin position="101"/>
        <end position="236"/>
    </location>
</feature>
<dbReference type="InterPro" id="IPR052544">
    <property type="entry name" value="Bacteriocin_Proc_Enz"/>
</dbReference>
<dbReference type="NCBIfam" id="TIGR03605">
    <property type="entry name" value="antibiot_sagB"/>
    <property type="match status" value="1"/>
</dbReference>
<gene>
    <name evidence="2" type="ORF">ACFQWB_10095</name>
</gene>
<name>A0ABW2V442_9BACL</name>
<dbReference type="RefSeq" id="WP_138788097.1">
    <property type="nucleotide sequence ID" value="NZ_JBHTGQ010000023.1"/>
</dbReference>
<evidence type="ECO:0000313" key="2">
    <source>
        <dbReference type="EMBL" id="MFC7750278.1"/>
    </source>
</evidence>
<dbReference type="Pfam" id="PF00881">
    <property type="entry name" value="Nitroreductase"/>
    <property type="match status" value="2"/>
</dbReference>
<dbReference type="InterPro" id="IPR020051">
    <property type="entry name" value="SagB-type_dehydrogenase"/>
</dbReference>
<sequence length="526" mass="59050">MNLEAFLHHLHVKTDKARPPDWEVDWADAPLAYKLYRGLPAVPLSPEVPLTLEGRDSPATPGLREIGHFLWYVYGLTQWYESVFASDAPEPETGTMQMCRRFVPSGGALYPNELYVYLNVEDAPAGVYHYDAARHRLVLLREGRFDSYLARALGNRCDVSACFGAVFVSVMFWKNYFKYHNFAYRLQGLDTGALLGQLLEVAKRFGFAAGVCFQFLDRAVNHLLGLSEREESVYAVIPMSAEPANAWFADRNDETGTIQADELCRELTAVRHDHYVRSRKVAPYPMLIRMNEASMLASTQSFRRLRGEHRVVEEGRAVALPGVKRLPYDLAAACRRRYSPEADFVLGEVGQLQLAALLHEAAASFWYRNDLDEAQELPGGRVSVYGCLYGITGIPDGAYRYDSESHALREIRPGDHRLRLQQAMSLHNVNLFQVPICLHVAGDQDHLTTALGYRGYRIQQMEAGMLVQRLLLAASAIGMGGHPLLGFDVESCDEIYKLAPQGKTSLIQIPTGPYRPRPRLKGSLRG</sequence>
<dbReference type="PANTHER" id="PTHR43745:SF2">
    <property type="entry name" value="NITROREDUCTASE MJ1384-RELATED"/>
    <property type="match status" value="1"/>
</dbReference>
<evidence type="ECO:0000259" key="1">
    <source>
        <dbReference type="Pfam" id="PF00881"/>
    </source>
</evidence>
<dbReference type="PANTHER" id="PTHR43745">
    <property type="entry name" value="NITROREDUCTASE MJ1384-RELATED"/>
    <property type="match status" value="1"/>
</dbReference>
<keyword evidence="3" id="KW-1185">Reference proteome</keyword>
<dbReference type="EMBL" id="JBHTGQ010000023">
    <property type="protein sequence ID" value="MFC7750278.1"/>
    <property type="molecule type" value="Genomic_DNA"/>
</dbReference>
<evidence type="ECO:0000313" key="3">
    <source>
        <dbReference type="Proteomes" id="UP001596528"/>
    </source>
</evidence>
<feature type="domain" description="Nitroreductase" evidence="1">
    <location>
        <begin position="399"/>
        <end position="504"/>
    </location>
</feature>